<dbReference type="EC" id="2.4.1.25" evidence="3 10"/>
<keyword evidence="12" id="KW-1185">Reference proteome</keyword>
<evidence type="ECO:0000256" key="4">
    <source>
        <dbReference type="ARBA" id="ARBA00020295"/>
    </source>
</evidence>
<evidence type="ECO:0000256" key="6">
    <source>
        <dbReference type="ARBA" id="ARBA00022679"/>
    </source>
</evidence>
<dbReference type="InterPro" id="IPR003385">
    <property type="entry name" value="Glyco_hydro_77"/>
</dbReference>
<keyword evidence="6 10" id="KW-0808">Transferase</keyword>
<evidence type="ECO:0000256" key="1">
    <source>
        <dbReference type="ARBA" id="ARBA00000439"/>
    </source>
</evidence>
<dbReference type="InterPro" id="IPR017853">
    <property type="entry name" value="GH"/>
</dbReference>
<comment type="catalytic activity">
    <reaction evidence="1 10">
        <text>Transfers a segment of a (1-&gt;4)-alpha-D-glucan to a new position in an acceptor, which may be glucose or a (1-&gt;4)-alpha-D-glucan.</text>
        <dbReference type="EC" id="2.4.1.25"/>
    </reaction>
</comment>
<evidence type="ECO:0000256" key="2">
    <source>
        <dbReference type="ARBA" id="ARBA00005684"/>
    </source>
</evidence>
<sequence length="695" mass="77325">MSDERLEALAKAAGLAIDWVDADGKPQRVTPEVLRTVIDKLGYRAETTEQIHENLKRLEAENSDSHLPPLLTADHGQPVDLSRYFSADTPFNLTQEDGSRLAARLDLRGFLPAFSNSGYQQLDIGDQTLTIAVAPPKSPSVVALTGRSRAWGLGAQVYSLRRHGDGGLGDTQSLEQVVRTAAAAGADALAISPLHAMFSADTHRYSPYSPSSRLFNNVLHAAPASILGERAWQTALERTGLAGELKRLESLELIDWPAAAKAKLTLMRSLYDEFLENSSPLQQDYSTFRHAGGEALENHCRFEALHAWQVREYQRYDWRHWPEVLRDPRSAEVARFAQENAREIGFHAFCQWLISRGLERAQGTARSAGMGIGLIADLAVGADGGGSQAWSRQDELLPDLSVGAPPDILNRSGQSWGISAFSPTGLKRHGFRAFIEMLRANFAHAGGMRIDHVMGLYRLWVMPQGADPLEGAYLHYPLQDMLRLLTLEAERHRALVLGEDLGTVPDGFRDKLIERGILGMRIMLFEQDHDRSRFWPPTQWDPNALATTTTHDLPTVNGWWQGNDIEWRAHIGHTDEARRVHDQEHRANERRGLAEAFTAEGLLERDADVAVEQVVDAATSFIGRAPAPLALLPVEDALGLKEQANLPGDVDKHPNWRRRWPLESDVLLKGDAPQRRMRLLDEARRQSDPEESGSK</sequence>
<comment type="similarity">
    <text evidence="2 10">Belongs to the disproportionating enzyme family.</text>
</comment>
<dbReference type="PANTHER" id="PTHR32438:SF5">
    <property type="entry name" value="4-ALPHA-GLUCANOTRANSFERASE DPE1, CHLOROPLASTIC_AMYLOPLASTIC"/>
    <property type="match status" value="1"/>
</dbReference>
<organism evidence="11 12">
    <name type="scientific">Pseudomonas matsuisoli</name>
    <dbReference type="NCBI Taxonomy" id="1515666"/>
    <lineage>
        <taxon>Bacteria</taxon>
        <taxon>Pseudomonadati</taxon>
        <taxon>Pseudomonadota</taxon>
        <taxon>Gammaproteobacteria</taxon>
        <taxon>Pseudomonadales</taxon>
        <taxon>Pseudomonadaceae</taxon>
        <taxon>Pseudomonas</taxon>
    </lineage>
</organism>
<evidence type="ECO:0000256" key="10">
    <source>
        <dbReference type="RuleBase" id="RU361207"/>
    </source>
</evidence>
<evidence type="ECO:0000256" key="9">
    <source>
        <dbReference type="ARBA" id="ARBA00031501"/>
    </source>
</evidence>
<accession>A0A917PNY8</accession>
<keyword evidence="7 10" id="KW-0119">Carbohydrate metabolism</keyword>
<reference evidence="11" key="1">
    <citation type="journal article" date="2014" name="Int. J. Syst. Evol. Microbiol.">
        <title>Complete genome sequence of Corynebacterium casei LMG S-19264T (=DSM 44701T), isolated from a smear-ripened cheese.</title>
        <authorList>
            <consortium name="US DOE Joint Genome Institute (JGI-PGF)"/>
            <person name="Walter F."/>
            <person name="Albersmeier A."/>
            <person name="Kalinowski J."/>
            <person name="Ruckert C."/>
        </authorList>
    </citation>
    <scope>NUCLEOTIDE SEQUENCE</scope>
    <source>
        <strain evidence="11">JCM 30078</strain>
    </source>
</reference>
<proteinExistence type="inferred from homology"/>
<name>A0A917PNY8_9PSED</name>
<evidence type="ECO:0000256" key="5">
    <source>
        <dbReference type="ARBA" id="ARBA00022676"/>
    </source>
</evidence>
<dbReference type="EMBL" id="BMPO01000002">
    <property type="protein sequence ID" value="GGJ86251.1"/>
    <property type="molecule type" value="Genomic_DNA"/>
</dbReference>
<dbReference type="GO" id="GO:0005975">
    <property type="term" value="P:carbohydrate metabolic process"/>
    <property type="evidence" value="ECO:0007669"/>
    <property type="project" value="InterPro"/>
</dbReference>
<dbReference type="RefSeq" id="WP_188982087.1">
    <property type="nucleotide sequence ID" value="NZ_BMPO01000002.1"/>
</dbReference>
<dbReference type="GO" id="GO:0004134">
    <property type="term" value="F:4-alpha-glucanotransferase activity"/>
    <property type="evidence" value="ECO:0007669"/>
    <property type="project" value="UniProtKB-EC"/>
</dbReference>
<evidence type="ECO:0000256" key="7">
    <source>
        <dbReference type="ARBA" id="ARBA00023277"/>
    </source>
</evidence>
<evidence type="ECO:0000313" key="12">
    <source>
        <dbReference type="Proteomes" id="UP000635983"/>
    </source>
</evidence>
<evidence type="ECO:0000256" key="8">
    <source>
        <dbReference type="ARBA" id="ARBA00031423"/>
    </source>
</evidence>
<dbReference type="AlphaFoldDB" id="A0A917PNY8"/>
<dbReference type="SUPFAM" id="SSF51445">
    <property type="entry name" value="(Trans)glycosidases"/>
    <property type="match status" value="1"/>
</dbReference>
<comment type="caution">
    <text evidence="11">The sequence shown here is derived from an EMBL/GenBank/DDBJ whole genome shotgun (WGS) entry which is preliminary data.</text>
</comment>
<dbReference type="Gene3D" id="3.20.20.80">
    <property type="entry name" value="Glycosidases"/>
    <property type="match status" value="1"/>
</dbReference>
<dbReference type="Proteomes" id="UP000635983">
    <property type="component" value="Unassembled WGS sequence"/>
</dbReference>
<dbReference type="PANTHER" id="PTHR32438">
    <property type="entry name" value="4-ALPHA-GLUCANOTRANSFERASE DPE1, CHLOROPLASTIC/AMYLOPLASTIC"/>
    <property type="match status" value="1"/>
</dbReference>
<reference evidence="11" key="2">
    <citation type="submission" date="2020-09" db="EMBL/GenBank/DDBJ databases">
        <authorList>
            <person name="Sun Q."/>
            <person name="Ohkuma M."/>
        </authorList>
    </citation>
    <scope>NUCLEOTIDE SEQUENCE</scope>
    <source>
        <strain evidence="11">JCM 30078</strain>
    </source>
</reference>
<dbReference type="NCBIfam" id="TIGR00217">
    <property type="entry name" value="malQ"/>
    <property type="match status" value="1"/>
</dbReference>
<keyword evidence="5 10" id="KW-0328">Glycosyltransferase</keyword>
<gene>
    <name evidence="11" type="primary">malQ</name>
    <name evidence="11" type="ORF">GCM10009304_10420</name>
</gene>
<protein>
    <recommendedName>
        <fullName evidence="4 10">4-alpha-glucanotransferase</fullName>
        <ecNumber evidence="3 10">2.4.1.25</ecNumber>
    </recommendedName>
    <alternativeName>
        <fullName evidence="8 10">Amylomaltase</fullName>
    </alternativeName>
    <alternativeName>
        <fullName evidence="9 10">Disproportionating enzyme</fullName>
    </alternativeName>
</protein>
<evidence type="ECO:0000256" key="3">
    <source>
        <dbReference type="ARBA" id="ARBA00012560"/>
    </source>
</evidence>
<dbReference type="Pfam" id="PF02446">
    <property type="entry name" value="Glyco_hydro_77"/>
    <property type="match status" value="1"/>
</dbReference>
<evidence type="ECO:0000313" key="11">
    <source>
        <dbReference type="EMBL" id="GGJ86251.1"/>
    </source>
</evidence>